<dbReference type="Proteomes" id="UP000807159">
    <property type="component" value="Chromosome 19"/>
</dbReference>
<name>A0A8T2WIR8_POPDE</name>
<dbReference type="EMBL" id="JACEGQ020000019">
    <property type="protein sequence ID" value="KAH8480454.1"/>
    <property type="molecule type" value="Genomic_DNA"/>
</dbReference>
<feature type="non-terminal residue" evidence="1">
    <location>
        <position position="1"/>
    </location>
</feature>
<dbReference type="AlphaFoldDB" id="A0A8T2WIR8"/>
<proteinExistence type="predicted"/>
<protein>
    <submittedName>
        <fullName evidence="1">Uncharacterized protein</fullName>
    </submittedName>
</protein>
<sequence length="81" mass="8894">ADGVAVPVGVLKEASFRFFWQKTGAPQSFPQQEKKSGGEQLSWCLNASATLDTVQGICRYQVKAVTLSEFDRRVVCLGQND</sequence>
<accession>A0A8T2WIR8</accession>
<evidence type="ECO:0000313" key="1">
    <source>
        <dbReference type="EMBL" id="KAH8480454.1"/>
    </source>
</evidence>
<organism evidence="1 2">
    <name type="scientific">Populus deltoides</name>
    <name type="common">Eastern poplar</name>
    <name type="synonym">Eastern cottonwood</name>
    <dbReference type="NCBI Taxonomy" id="3696"/>
    <lineage>
        <taxon>Eukaryota</taxon>
        <taxon>Viridiplantae</taxon>
        <taxon>Streptophyta</taxon>
        <taxon>Embryophyta</taxon>
        <taxon>Tracheophyta</taxon>
        <taxon>Spermatophyta</taxon>
        <taxon>Magnoliopsida</taxon>
        <taxon>eudicotyledons</taxon>
        <taxon>Gunneridae</taxon>
        <taxon>Pentapetalae</taxon>
        <taxon>rosids</taxon>
        <taxon>fabids</taxon>
        <taxon>Malpighiales</taxon>
        <taxon>Salicaceae</taxon>
        <taxon>Saliceae</taxon>
        <taxon>Populus</taxon>
    </lineage>
</organism>
<keyword evidence="2" id="KW-1185">Reference proteome</keyword>
<gene>
    <name evidence="1" type="ORF">H0E87_030643</name>
</gene>
<reference evidence="1" key="1">
    <citation type="journal article" date="2021" name="J. Hered.">
        <title>Genome Assembly of Salicaceae Populus deltoides (Eastern Cottonwood) I-69 Based on Nanopore Sequencing and Hi-C Technologies.</title>
        <authorList>
            <person name="Bai S."/>
            <person name="Wu H."/>
            <person name="Zhang J."/>
            <person name="Pan Z."/>
            <person name="Zhao W."/>
            <person name="Li Z."/>
            <person name="Tong C."/>
        </authorList>
    </citation>
    <scope>NUCLEOTIDE SEQUENCE</scope>
    <source>
        <tissue evidence="1">Leaf</tissue>
    </source>
</reference>
<comment type="caution">
    <text evidence="1">The sequence shown here is derived from an EMBL/GenBank/DDBJ whole genome shotgun (WGS) entry which is preliminary data.</text>
</comment>
<evidence type="ECO:0000313" key="2">
    <source>
        <dbReference type="Proteomes" id="UP000807159"/>
    </source>
</evidence>